<evidence type="ECO:0000313" key="2">
    <source>
        <dbReference type="EMBL" id="TYQ04704.1"/>
    </source>
</evidence>
<proteinExistence type="predicted"/>
<feature type="chain" id="PRO_5024931041" description="Outer membrane protein with glycine zipper" evidence="1">
    <location>
        <begin position="46"/>
        <end position="155"/>
    </location>
</feature>
<comment type="caution">
    <text evidence="2">The sequence shown here is derived from an EMBL/GenBank/DDBJ whole genome shotgun (WGS) entry which is preliminary data.</text>
</comment>
<evidence type="ECO:0008006" key="3">
    <source>
        <dbReference type="Google" id="ProtNLM"/>
    </source>
</evidence>
<name>A0A652YQ65_NOCGL</name>
<dbReference type="EMBL" id="VNIQ01000003">
    <property type="protein sequence ID" value="TYQ04704.1"/>
    <property type="molecule type" value="Genomic_DNA"/>
</dbReference>
<dbReference type="AlphaFoldDB" id="A0A652YQ65"/>
<reference evidence="2" key="1">
    <citation type="submission" date="2019-07" db="EMBL/GenBank/DDBJ databases">
        <title>Genomic Encyclopedia of Type Strains, Phase IV (KMG-IV): sequencing the most valuable type-strain genomes for metagenomic binning, comparative biology and taxonomic classification.</title>
        <authorList>
            <person name="Goeker M."/>
        </authorList>
    </citation>
    <scope>NUCLEOTIDE SEQUENCE</scope>
    <source>
        <strain evidence="2">DSM 44596</strain>
    </source>
</reference>
<organism evidence="2">
    <name type="scientific">Nocardia globerula</name>
    <dbReference type="NCBI Taxonomy" id="1818"/>
    <lineage>
        <taxon>Bacteria</taxon>
        <taxon>Bacillati</taxon>
        <taxon>Actinomycetota</taxon>
        <taxon>Actinomycetes</taxon>
        <taxon>Mycobacteriales</taxon>
        <taxon>Nocardiaceae</taxon>
        <taxon>Nocardia</taxon>
    </lineage>
</organism>
<protein>
    <recommendedName>
        <fullName evidence="3">Outer membrane protein with glycine zipper</fullName>
    </recommendedName>
</protein>
<feature type="signal peptide" evidence="1">
    <location>
        <begin position="1"/>
        <end position="45"/>
    </location>
</feature>
<gene>
    <name evidence="2" type="ORF">FNL38_10354</name>
</gene>
<sequence length="155" mass="15447">MLDGSACARKFHTDRLAFPMKLSRTLTMTAIVVAAVGAGAGTAVAAPNTGFDPFNQPVSTNSPTAATLFPGNDAKQAAFDTMTNEINIGWNNGGLQSTLGGAATGIGIGCLSIFPNFIAGCIVGGAIGTGIGLGNGIMNGNPNAAPAVEKFFATP</sequence>
<accession>A0A652YQ65</accession>
<evidence type="ECO:0000256" key="1">
    <source>
        <dbReference type="SAM" id="SignalP"/>
    </source>
</evidence>
<keyword evidence="1" id="KW-0732">Signal</keyword>